<evidence type="ECO:0000313" key="2">
    <source>
        <dbReference type="EMBL" id="KOO27604.1"/>
    </source>
</evidence>
<feature type="compositionally biased region" description="Low complexity" evidence="1">
    <location>
        <begin position="206"/>
        <end position="218"/>
    </location>
</feature>
<proteinExistence type="predicted"/>
<feature type="region of interest" description="Disordered" evidence="1">
    <location>
        <begin position="198"/>
        <end position="226"/>
    </location>
</feature>
<name>A0A0M0JM03_9EUKA</name>
<dbReference type="Proteomes" id="UP000037460">
    <property type="component" value="Unassembled WGS sequence"/>
</dbReference>
<dbReference type="AlphaFoldDB" id="A0A0M0JM03"/>
<gene>
    <name evidence="2" type="ORF">Ctob_007790</name>
</gene>
<evidence type="ECO:0000256" key="1">
    <source>
        <dbReference type="SAM" id="MobiDB-lite"/>
    </source>
</evidence>
<comment type="caution">
    <text evidence="2">The sequence shown here is derived from an EMBL/GenBank/DDBJ whole genome shotgun (WGS) entry which is preliminary data.</text>
</comment>
<protein>
    <submittedName>
        <fullName evidence="2">Uncharacterized protein</fullName>
    </submittedName>
</protein>
<sequence length="226" mass="23647">MRDATLRALEALEASPKRHGLLLDAFRPTFKLAQSLSLLLARLGGHFFGPGVDSKVPLQQFDELLESVAVLTLKRQQQRHRVSDVILPQLVDSLSEMAQRVAKSGNLPVDSKANLAKNGAADPTAASGGAAAASPFHASAGSVVSASDIEDRECVLLDLLAAPKGSLLESLATVLACIEAIGSILAWATYDDTPPPIASRSRMGTASAPCANAASPPSRRQVYLSA</sequence>
<reference evidence="3" key="1">
    <citation type="journal article" date="2015" name="PLoS Genet.">
        <title>Genome Sequence and Transcriptome Analyses of Chrysochromulina tobin: Metabolic Tools for Enhanced Algal Fitness in the Prominent Order Prymnesiales (Haptophyceae).</title>
        <authorList>
            <person name="Hovde B.T."/>
            <person name="Deodato C.R."/>
            <person name="Hunsperger H.M."/>
            <person name="Ryken S.A."/>
            <person name="Yost W."/>
            <person name="Jha R.K."/>
            <person name="Patterson J."/>
            <person name="Monnat R.J. Jr."/>
            <person name="Barlow S.B."/>
            <person name="Starkenburg S.R."/>
            <person name="Cattolico R.A."/>
        </authorList>
    </citation>
    <scope>NUCLEOTIDE SEQUENCE</scope>
    <source>
        <strain evidence="3">CCMP291</strain>
    </source>
</reference>
<accession>A0A0M0JM03</accession>
<evidence type="ECO:0000313" key="3">
    <source>
        <dbReference type="Proteomes" id="UP000037460"/>
    </source>
</evidence>
<organism evidence="2 3">
    <name type="scientific">Chrysochromulina tobinii</name>
    <dbReference type="NCBI Taxonomy" id="1460289"/>
    <lineage>
        <taxon>Eukaryota</taxon>
        <taxon>Haptista</taxon>
        <taxon>Haptophyta</taxon>
        <taxon>Prymnesiophyceae</taxon>
        <taxon>Prymnesiales</taxon>
        <taxon>Chrysochromulinaceae</taxon>
        <taxon>Chrysochromulina</taxon>
    </lineage>
</organism>
<keyword evidence="3" id="KW-1185">Reference proteome</keyword>
<dbReference type="EMBL" id="JWZX01002695">
    <property type="protein sequence ID" value="KOO27604.1"/>
    <property type="molecule type" value="Genomic_DNA"/>
</dbReference>